<comment type="caution">
    <text evidence="1">The sequence shown here is derived from an EMBL/GenBank/DDBJ whole genome shotgun (WGS) entry which is preliminary data.</text>
</comment>
<keyword evidence="2" id="KW-1185">Reference proteome</keyword>
<accession>A0ABR0NFC1</accession>
<protein>
    <submittedName>
        <fullName evidence="1">Uncharacterized protein</fullName>
    </submittedName>
</protein>
<organism evidence="1 2">
    <name type="scientific">Gossypium arboreum</name>
    <name type="common">Tree cotton</name>
    <name type="synonym">Gossypium nanking</name>
    <dbReference type="NCBI Taxonomy" id="29729"/>
    <lineage>
        <taxon>Eukaryota</taxon>
        <taxon>Viridiplantae</taxon>
        <taxon>Streptophyta</taxon>
        <taxon>Embryophyta</taxon>
        <taxon>Tracheophyta</taxon>
        <taxon>Spermatophyta</taxon>
        <taxon>Magnoliopsida</taxon>
        <taxon>eudicotyledons</taxon>
        <taxon>Gunneridae</taxon>
        <taxon>Pentapetalae</taxon>
        <taxon>rosids</taxon>
        <taxon>malvids</taxon>
        <taxon>Malvales</taxon>
        <taxon>Malvaceae</taxon>
        <taxon>Malvoideae</taxon>
        <taxon>Gossypium</taxon>
    </lineage>
</organism>
<evidence type="ECO:0000313" key="2">
    <source>
        <dbReference type="Proteomes" id="UP001358586"/>
    </source>
</evidence>
<gene>
    <name evidence="1" type="ORF">PVK06_034859</name>
</gene>
<name>A0ABR0NFC1_GOSAR</name>
<sequence>MAGYLPFDEPSLIGLYKKRITILEILQDEWFKKGYKPPKFEQDEDVPCCLHEERKPPYLLRRRGREHHLSRVQPRKFVTLSCSSPEGPNKRFSKYFGPDL</sequence>
<dbReference type="Proteomes" id="UP001358586">
    <property type="component" value="Chromosome 10"/>
</dbReference>
<evidence type="ECO:0000313" key="1">
    <source>
        <dbReference type="EMBL" id="KAK5793706.1"/>
    </source>
</evidence>
<reference evidence="1 2" key="1">
    <citation type="submission" date="2023-03" db="EMBL/GenBank/DDBJ databases">
        <title>WGS of Gossypium arboreum.</title>
        <authorList>
            <person name="Yu D."/>
        </authorList>
    </citation>
    <scope>NUCLEOTIDE SEQUENCE [LARGE SCALE GENOMIC DNA]</scope>
    <source>
        <tissue evidence="1">Leaf</tissue>
    </source>
</reference>
<dbReference type="EMBL" id="JARKNE010000010">
    <property type="protein sequence ID" value="KAK5793706.1"/>
    <property type="molecule type" value="Genomic_DNA"/>
</dbReference>
<proteinExistence type="predicted"/>